<dbReference type="EMBL" id="FCOK02000092">
    <property type="protein sequence ID" value="SAL68505.1"/>
    <property type="molecule type" value="Genomic_DNA"/>
</dbReference>
<reference evidence="3 4" key="1">
    <citation type="submission" date="2016-01" db="EMBL/GenBank/DDBJ databases">
        <authorList>
            <person name="Oliw E.H."/>
        </authorList>
    </citation>
    <scope>NUCLEOTIDE SEQUENCE [LARGE SCALE GENOMIC DNA]</scope>
    <source>
        <strain evidence="3">LMG 27134</strain>
    </source>
</reference>
<dbReference type="GO" id="GO:0016491">
    <property type="term" value="F:oxidoreductase activity"/>
    <property type="evidence" value="ECO:0007669"/>
    <property type="project" value="UniProtKB-KW"/>
</dbReference>
<evidence type="ECO:0000313" key="3">
    <source>
        <dbReference type="EMBL" id="SAL68505.1"/>
    </source>
</evidence>
<dbReference type="InterPro" id="IPR003767">
    <property type="entry name" value="Malate/L-lactate_DH-like"/>
</dbReference>
<evidence type="ECO:0000313" key="4">
    <source>
        <dbReference type="Proteomes" id="UP000054683"/>
    </source>
</evidence>
<name>A0A158JIR4_9BURK</name>
<dbReference type="InterPro" id="IPR043143">
    <property type="entry name" value="Mal/L-sulf/L-lact_DH-like_NADP"/>
</dbReference>
<proteinExistence type="inferred from homology"/>
<dbReference type="InterPro" id="IPR036111">
    <property type="entry name" value="Mal/L-sulfo/L-lacto_DH-like_sf"/>
</dbReference>
<sequence>MTDTIPRIDARIARQQIEVILQAWGMTREAVALSADILIDSDLKGIDSHGISMLMFYDQLFRAGQIDMQASARIVRETATTALVDGQASMGHPTSHMAMELAIQKALASDIGAVSVFNSQHFGAAGYYAEMAAKRGLMAIVACSTRLATVVPTYGAQPMLGTNPFAFAVPAGRHPAVIVDMSTSVIASNKVKVYALQDKPLPPGWALDASGAPLTDSAEAFRLLFGRLGGGLAPLGGDGMVLGGHKGYGLGLMAQLFGSTLAGGSFSPVRNKTQASNEPDNIGHFFLAMNPAAFRPLEEYQSDVDDVIDALRTCTPADPARPVLIPGDPERLARDERSKLGIPMPDSLRSQLHEVATKAGAPFLLGDRSCA</sequence>
<keyword evidence="2" id="KW-0560">Oxidoreductase</keyword>
<dbReference type="Pfam" id="PF02615">
    <property type="entry name" value="Ldh_2"/>
    <property type="match status" value="1"/>
</dbReference>
<dbReference type="AlphaFoldDB" id="A0A158JIR4"/>
<accession>A0A158JIR4</accession>
<dbReference type="InterPro" id="IPR043144">
    <property type="entry name" value="Mal/L-sulf/L-lact_DH-like_ah"/>
</dbReference>
<dbReference type="PANTHER" id="PTHR11091">
    <property type="entry name" value="OXIDOREDUCTASE-RELATED"/>
    <property type="match status" value="1"/>
</dbReference>
<protein>
    <submittedName>
        <fullName evidence="3">Dehydrogenase</fullName>
    </submittedName>
</protein>
<dbReference type="RefSeq" id="WP_062092134.1">
    <property type="nucleotide sequence ID" value="NZ_FCOK02000092.1"/>
</dbReference>
<evidence type="ECO:0000256" key="1">
    <source>
        <dbReference type="ARBA" id="ARBA00006056"/>
    </source>
</evidence>
<dbReference type="OrthoDB" id="924592at2"/>
<dbReference type="Gene3D" id="1.10.1530.10">
    <property type="match status" value="1"/>
</dbReference>
<comment type="similarity">
    <text evidence="1">Belongs to the LDH2/MDH2 oxidoreductase family.</text>
</comment>
<evidence type="ECO:0000256" key="2">
    <source>
        <dbReference type="ARBA" id="ARBA00023002"/>
    </source>
</evidence>
<organism evidence="3 4">
    <name type="scientific">Caballeronia udeis</name>
    <dbReference type="NCBI Taxonomy" id="1232866"/>
    <lineage>
        <taxon>Bacteria</taxon>
        <taxon>Pseudomonadati</taxon>
        <taxon>Pseudomonadota</taxon>
        <taxon>Betaproteobacteria</taxon>
        <taxon>Burkholderiales</taxon>
        <taxon>Burkholderiaceae</taxon>
        <taxon>Caballeronia</taxon>
    </lineage>
</organism>
<dbReference type="Proteomes" id="UP000054683">
    <property type="component" value="Unassembled WGS sequence"/>
</dbReference>
<dbReference type="Gene3D" id="3.30.1370.60">
    <property type="entry name" value="Hypothetical oxidoreductase yiak, domain 2"/>
    <property type="match status" value="1"/>
</dbReference>
<dbReference type="PANTHER" id="PTHR11091:SF0">
    <property type="entry name" value="MALATE DEHYDROGENASE"/>
    <property type="match status" value="1"/>
</dbReference>
<dbReference type="SUPFAM" id="SSF89733">
    <property type="entry name" value="L-sulfolactate dehydrogenase-like"/>
    <property type="match status" value="1"/>
</dbReference>
<gene>
    <name evidence="3" type="ORF">AWB69_08023</name>
</gene>